<dbReference type="AlphaFoldDB" id="A0A9D4SDG1"/>
<reference evidence="2" key="2">
    <citation type="journal article" date="2021" name="World Allergy Organ. J.">
        <title>Chromosome-level assembly of Dermatophagoides farinae genome and transcriptome reveals two novel allergens Der f 37 and Der f 39.</title>
        <authorList>
            <person name="Chen J."/>
            <person name="Cai Z."/>
            <person name="Fan D."/>
            <person name="Hu J."/>
            <person name="Hou Y."/>
            <person name="He Y."/>
            <person name="Zhang Z."/>
            <person name="Zhao Z."/>
            <person name="Gao P."/>
            <person name="Hu W."/>
            <person name="Sun J."/>
            <person name="Li J."/>
            <person name="Ji K."/>
        </authorList>
    </citation>
    <scope>NUCLEOTIDE SEQUENCE</scope>
    <source>
        <strain evidence="2">JKM2019</strain>
    </source>
</reference>
<evidence type="ECO:0000313" key="2">
    <source>
        <dbReference type="EMBL" id="KAH7637972.1"/>
    </source>
</evidence>
<name>A0A9D4SDG1_DERFA</name>
<dbReference type="EMBL" id="SDOV01000008">
    <property type="protein sequence ID" value="KAH7637972.1"/>
    <property type="molecule type" value="Genomic_DNA"/>
</dbReference>
<reference evidence="2" key="1">
    <citation type="submission" date="2020-06" db="EMBL/GenBank/DDBJ databases">
        <authorList>
            <person name="Ji K."/>
            <person name="Li J."/>
        </authorList>
    </citation>
    <scope>NUCLEOTIDE SEQUENCE</scope>
    <source>
        <strain evidence="2">JKM2019</strain>
        <tissue evidence="2">Whole body</tissue>
    </source>
</reference>
<evidence type="ECO:0000256" key="1">
    <source>
        <dbReference type="SAM" id="MobiDB-lite"/>
    </source>
</evidence>
<gene>
    <name evidence="2" type="ORF">HUG17_9076</name>
</gene>
<proteinExistence type="predicted"/>
<feature type="compositionally biased region" description="Polar residues" evidence="1">
    <location>
        <begin position="7"/>
        <end position="20"/>
    </location>
</feature>
<organism evidence="2">
    <name type="scientific">Dermatophagoides farinae</name>
    <name type="common">American house dust mite</name>
    <dbReference type="NCBI Taxonomy" id="6954"/>
    <lineage>
        <taxon>Eukaryota</taxon>
        <taxon>Metazoa</taxon>
        <taxon>Ecdysozoa</taxon>
        <taxon>Arthropoda</taxon>
        <taxon>Chelicerata</taxon>
        <taxon>Arachnida</taxon>
        <taxon>Acari</taxon>
        <taxon>Acariformes</taxon>
        <taxon>Sarcoptiformes</taxon>
        <taxon>Astigmata</taxon>
        <taxon>Psoroptidia</taxon>
        <taxon>Analgoidea</taxon>
        <taxon>Pyroglyphidae</taxon>
        <taxon>Dermatophagoidinae</taxon>
        <taxon>Dermatophagoides</taxon>
    </lineage>
</organism>
<sequence length="97" mass="11624">MKDETPNDSSSNVMEPGQTTMHREHDDDDDDDDEIDKNIRKMVINENWWKEKRTALEKEKQESETPVDKFRTIKQNIRRGNTRSLKERFENLSKLTE</sequence>
<feature type="region of interest" description="Disordered" evidence="1">
    <location>
        <begin position="1"/>
        <end position="38"/>
    </location>
</feature>
<accession>A0A9D4SDG1</accession>
<protein>
    <submittedName>
        <fullName evidence="2">Uncharacterized protein</fullName>
    </submittedName>
</protein>
<comment type="caution">
    <text evidence="2">The sequence shown here is derived from an EMBL/GenBank/DDBJ whole genome shotgun (WGS) entry which is preliminary data.</text>
</comment>
<feature type="compositionally biased region" description="Acidic residues" evidence="1">
    <location>
        <begin position="26"/>
        <end position="35"/>
    </location>
</feature>
<dbReference type="Proteomes" id="UP000828236">
    <property type="component" value="Unassembled WGS sequence"/>
</dbReference>